<dbReference type="Gene3D" id="2.40.50.100">
    <property type="match status" value="1"/>
</dbReference>
<dbReference type="RefSeq" id="WP_154445992.1">
    <property type="nucleotide sequence ID" value="NZ_WIND01000004.1"/>
</dbReference>
<dbReference type="Pfam" id="PF00005">
    <property type="entry name" value="ABC_tran"/>
    <property type="match status" value="1"/>
</dbReference>
<evidence type="ECO:0000256" key="2">
    <source>
        <dbReference type="ARBA" id="ARBA00022741"/>
    </source>
</evidence>
<dbReference type="InterPro" id="IPR017871">
    <property type="entry name" value="ABC_transporter-like_CS"/>
</dbReference>
<dbReference type="GO" id="GO:0015847">
    <property type="term" value="P:putrescine transport"/>
    <property type="evidence" value="ECO:0007669"/>
    <property type="project" value="UniProtKB-ARBA"/>
</dbReference>
<dbReference type="GO" id="GO:0022857">
    <property type="term" value="F:transmembrane transporter activity"/>
    <property type="evidence" value="ECO:0007669"/>
    <property type="project" value="InterPro"/>
</dbReference>
<evidence type="ECO:0000256" key="3">
    <source>
        <dbReference type="ARBA" id="ARBA00022840"/>
    </source>
</evidence>
<dbReference type="InterPro" id="IPR003439">
    <property type="entry name" value="ABC_transporter-like_ATP-bd"/>
</dbReference>
<proteinExistence type="predicted"/>
<dbReference type="InterPro" id="IPR050093">
    <property type="entry name" value="ABC_SmlMolc_Importer"/>
</dbReference>
<dbReference type="PANTHER" id="PTHR42781:SF4">
    <property type="entry name" value="SPERMIDINE_PUTRESCINE IMPORT ATP-BINDING PROTEIN POTA"/>
    <property type="match status" value="1"/>
</dbReference>
<protein>
    <submittedName>
        <fullName evidence="5">ATP-binding cassette domain-containing protein</fullName>
    </submittedName>
</protein>
<dbReference type="AlphaFoldDB" id="A0A6L5Z0L3"/>
<dbReference type="SMART" id="SM00382">
    <property type="entry name" value="AAA"/>
    <property type="match status" value="1"/>
</dbReference>
<dbReference type="InterPro" id="IPR003593">
    <property type="entry name" value="AAA+_ATPase"/>
</dbReference>
<dbReference type="GO" id="GO:0043190">
    <property type="term" value="C:ATP-binding cassette (ABC) transporter complex"/>
    <property type="evidence" value="ECO:0007669"/>
    <property type="project" value="InterPro"/>
</dbReference>
<evidence type="ECO:0000256" key="1">
    <source>
        <dbReference type="ARBA" id="ARBA00022448"/>
    </source>
</evidence>
<dbReference type="EMBL" id="WIND01000004">
    <property type="protein sequence ID" value="MSU89514.1"/>
    <property type="molecule type" value="Genomic_DNA"/>
</dbReference>
<dbReference type="InterPro" id="IPR013611">
    <property type="entry name" value="Transp-assoc_OB_typ2"/>
</dbReference>
<dbReference type="InterPro" id="IPR008995">
    <property type="entry name" value="Mo/tungstate-bd_C_term_dom"/>
</dbReference>
<dbReference type="FunFam" id="3.40.50.300:FF:000133">
    <property type="entry name" value="Spermidine/putrescine import ATP-binding protein PotA"/>
    <property type="match status" value="1"/>
</dbReference>
<gene>
    <name evidence="5" type="ORF">GE300_07785</name>
</gene>
<evidence type="ECO:0000313" key="5">
    <source>
        <dbReference type="EMBL" id="MSU89514.1"/>
    </source>
</evidence>
<dbReference type="SUPFAM" id="SSF52540">
    <property type="entry name" value="P-loop containing nucleoside triphosphate hydrolases"/>
    <property type="match status" value="1"/>
</dbReference>
<dbReference type="Pfam" id="PF08402">
    <property type="entry name" value="TOBE_2"/>
    <property type="match status" value="1"/>
</dbReference>
<dbReference type="PROSITE" id="PS00211">
    <property type="entry name" value="ABC_TRANSPORTER_1"/>
    <property type="match status" value="1"/>
</dbReference>
<keyword evidence="2" id="KW-0547">Nucleotide-binding</keyword>
<dbReference type="InterPro" id="IPR027417">
    <property type="entry name" value="P-loop_NTPase"/>
</dbReference>
<keyword evidence="3 5" id="KW-0067">ATP-binding</keyword>
<organism evidence="5 6">
    <name type="scientific">Halovulum marinum</name>
    <dbReference type="NCBI Taxonomy" id="2662447"/>
    <lineage>
        <taxon>Bacteria</taxon>
        <taxon>Pseudomonadati</taxon>
        <taxon>Pseudomonadota</taxon>
        <taxon>Alphaproteobacteria</taxon>
        <taxon>Rhodobacterales</taxon>
        <taxon>Paracoccaceae</taxon>
        <taxon>Halovulum</taxon>
    </lineage>
</organism>
<dbReference type="GO" id="GO:0016887">
    <property type="term" value="F:ATP hydrolysis activity"/>
    <property type="evidence" value="ECO:0007669"/>
    <property type="project" value="InterPro"/>
</dbReference>
<dbReference type="Proteomes" id="UP000474957">
    <property type="component" value="Unassembled WGS sequence"/>
</dbReference>
<dbReference type="PANTHER" id="PTHR42781">
    <property type="entry name" value="SPERMIDINE/PUTRESCINE IMPORT ATP-BINDING PROTEIN POTA"/>
    <property type="match status" value="1"/>
</dbReference>
<dbReference type="GO" id="GO:0005524">
    <property type="term" value="F:ATP binding"/>
    <property type="evidence" value="ECO:0007669"/>
    <property type="project" value="UniProtKB-KW"/>
</dbReference>
<keyword evidence="6" id="KW-1185">Reference proteome</keyword>
<feature type="domain" description="ABC transporter" evidence="4">
    <location>
        <begin position="9"/>
        <end position="239"/>
    </location>
</feature>
<dbReference type="PROSITE" id="PS50893">
    <property type="entry name" value="ABC_TRANSPORTER_2"/>
    <property type="match status" value="1"/>
</dbReference>
<comment type="caution">
    <text evidence="5">The sequence shown here is derived from an EMBL/GenBank/DDBJ whole genome shotgun (WGS) entry which is preliminary data.</text>
</comment>
<name>A0A6L5Z0L3_9RHOB</name>
<keyword evidence="1" id="KW-0813">Transport</keyword>
<dbReference type="SUPFAM" id="SSF50331">
    <property type="entry name" value="MOP-like"/>
    <property type="match status" value="1"/>
</dbReference>
<evidence type="ECO:0000259" key="4">
    <source>
        <dbReference type="PROSITE" id="PS50893"/>
    </source>
</evidence>
<accession>A0A6L5Z0L3</accession>
<reference evidence="5 6" key="1">
    <citation type="submission" date="2019-10" db="EMBL/GenBank/DDBJ databases">
        <title>Cognatihalovulum marinum gen. nov. sp. nov., a new member of the family Rhodobacteraceae isolated from deep seawater of the Northwest Indian Ocean.</title>
        <authorList>
            <person name="Ruan C."/>
            <person name="Wang J."/>
            <person name="Zheng X."/>
            <person name="Song L."/>
            <person name="Zhu Y."/>
            <person name="Huang Y."/>
            <person name="Lu Z."/>
            <person name="Du W."/>
            <person name="Huang L."/>
            <person name="Dai X."/>
        </authorList>
    </citation>
    <scope>NUCLEOTIDE SEQUENCE [LARGE SCALE GENOMIC DNA]</scope>
    <source>
        <strain evidence="5 6">2CG4</strain>
    </source>
</reference>
<sequence>MADPRDPIVRLDGISKRFGKTTALHELHLSIAPGEFVTFLGPSGCGKSTTLRLLGGFEKTDSGRILLEGKDVTALPPNKRNVNMVFQDYAIFPHMTVAQNMAFGLELKGLDRAAIDRRLNEIMSFLELEPFAGRYASQLSGGQRQRVALARALAPDPALLLLDEPLGALDAKLRGQVQIELKAIQRQTHKTFFFVTHDQDEALTMSDRIVVMNAGRVEQDGTPEELYFRPATRFVAEFIGETNLIDGTVRGIDRDRSEVVMDWRGIELRGQAPAGVPAAGQDVTASLRLERLSFHEGRPDTPNAVRGRIVNRTFLGSRMAVDLQVEDVSGARLRAFTDHDTTSRVGDAPVWIGWDSASLAVLTS</sequence>
<evidence type="ECO:0000313" key="6">
    <source>
        <dbReference type="Proteomes" id="UP000474957"/>
    </source>
</evidence>
<dbReference type="Gene3D" id="3.40.50.300">
    <property type="entry name" value="P-loop containing nucleotide triphosphate hydrolases"/>
    <property type="match status" value="1"/>
</dbReference>